<dbReference type="InterPro" id="IPR009057">
    <property type="entry name" value="Homeodomain-like_sf"/>
</dbReference>
<sequence length="211" mass="22258">MVQTTTGQAVRGRPRDPDLQARVLDAALAEYARSGWAGFTMHAVAGRAGVGKSSMYLRWPTKEQLLVDAIDAYTRPLVVDHDTGSLRGDVLALASSLLAHFLDPMGWVTVRIAVDAAVESFDLGGFHERIVTKHNDAAQRIVDRAIGRGELPAGVDGRPLLEGLFGGVLMHALAMPPHEHAAARGALAAHVTPLVDLLLRGVGPAATPTGG</sequence>
<dbReference type="Pfam" id="PF16859">
    <property type="entry name" value="TetR_C_11"/>
    <property type="match status" value="1"/>
</dbReference>
<evidence type="ECO:0000259" key="5">
    <source>
        <dbReference type="PROSITE" id="PS50977"/>
    </source>
</evidence>
<evidence type="ECO:0000256" key="3">
    <source>
        <dbReference type="ARBA" id="ARBA00023163"/>
    </source>
</evidence>
<organism evidence="6 7">
    <name type="scientific">Frankia torreyi</name>
    <dbReference type="NCBI Taxonomy" id="1856"/>
    <lineage>
        <taxon>Bacteria</taxon>
        <taxon>Bacillati</taxon>
        <taxon>Actinomycetota</taxon>
        <taxon>Actinomycetes</taxon>
        <taxon>Frankiales</taxon>
        <taxon>Frankiaceae</taxon>
        <taxon>Frankia</taxon>
    </lineage>
</organism>
<name>A0A0D8BEX7_9ACTN</name>
<reference evidence="6 7" key="2">
    <citation type="journal article" date="2016" name="Genome Announc.">
        <title>Permanent Draft Genome Sequences for Two Variants of Frankia sp. Strain CpI1, the First Frankia Strain Isolated from Root Nodules of Comptonia peregrina.</title>
        <authorList>
            <person name="Oshone R."/>
            <person name="Hurst S.G.IV."/>
            <person name="Abebe-Akele F."/>
            <person name="Simpson S."/>
            <person name="Morris K."/>
            <person name="Thomas W.K."/>
            <person name="Tisa L.S."/>
        </authorList>
    </citation>
    <scope>NUCLEOTIDE SEQUENCE [LARGE SCALE GENOMIC DNA]</scope>
    <source>
        <strain evidence="7">CpI1-S</strain>
    </source>
</reference>
<proteinExistence type="predicted"/>
<dbReference type="InterPro" id="IPR001647">
    <property type="entry name" value="HTH_TetR"/>
</dbReference>
<dbReference type="GO" id="GO:0003700">
    <property type="term" value="F:DNA-binding transcription factor activity"/>
    <property type="evidence" value="ECO:0007669"/>
    <property type="project" value="TreeGrafter"/>
</dbReference>
<dbReference type="PANTHER" id="PTHR30055:SF148">
    <property type="entry name" value="TETR-FAMILY TRANSCRIPTIONAL REGULATOR"/>
    <property type="match status" value="1"/>
</dbReference>
<dbReference type="GO" id="GO:0000976">
    <property type="term" value="F:transcription cis-regulatory region binding"/>
    <property type="evidence" value="ECO:0007669"/>
    <property type="project" value="TreeGrafter"/>
</dbReference>
<keyword evidence="2 4" id="KW-0238">DNA-binding</keyword>
<comment type="caution">
    <text evidence="6">The sequence shown here is derived from an EMBL/GenBank/DDBJ whole genome shotgun (WGS) entry which is preliminary data.</text>
</comment>
<dbReference type="SUPFAM" id="SSF48498">
    <property type="entry name" value="Tetracyclin repressor-like, C-terminal domain"/>
    <property type="match status" value="1"/>
</dbReference>
<dbReference type="PRINTS" id="PR00455">
    <property type="entry name" value="HTHTETR"/>
</dbReference>
<dbReference type="Gene3D" id="1.10.357.10">
    <property type="entry name" value="Tetracycline Repressor, domain 2"/>
    <property type="match status" value="1"/>
</dbReference>
<evidence type="ECO:0000313" key="7">
    <source>
        <dbReference type="Proteomes" id="UP000032545"/>
    </source>
</evidence>
<keyword evidence="3" id="KW-0804">Transcription</keyword>
<accession>A0A0D8BEX7</accession>
<evidence type="ECO:0000256" key="4">
    <source>
        <dbReference type="PROSITE-ProRule" id="PRU00335"/>
    </source>
</evidence>
<keyword evidence="1" id="KW-0805">Transcription regulation</keyword>
<dbReference type="Gene3D" id="1.10.10.60">
    <property type="entry name" value="Homeodomain-like"/>
    <property type="match status" value="1"/>
</dbReference>
<protein>
    <submittedName>
        <fullName evidence="6">Transcriptional regulator, TetR family</fullName>
    </submittedName>
</protein>
<dbReference type="Proteomes" id="UP000032545">
    <property type="component" value="Unassembled WGS sequence"/>
</dbReference>
<dbReference type="RefSeq" id="WP_044885686.1">
    <property type="nucleotide sequence ID" value="NZ_JYFN01000022.1"/>
</dbReference>
<dbReference type="InterPro" id="IPR050109">
    <property type="entry name" value="HTH-type_TetR-like_transc_reg"/>
</dbReference>
<gene>
    <name evidence="6" type="ORF">FF36_03074</name>
</gene>
<dbReference type="AlphaFoldDB" id="A0A0D8BEX7"/>
<dbReference type="InterPro" id="IPR011075">
    <property type="entry name" value="TetR_C"/>
</dbReference>
<dbReference type="InterPro" id="IPR036271">
    <property type="entry name" value="Tet_transcr_reg_TetR-rel_C_sf"/>
</dbReference>
<keyword evidence="7" id="KW-1185">Reference proteome</keyword>
<evidence type="ECO:0000313" key="6">
    <source>
        <dbReference type="EMBL" id="KJE22544.1"/>
    </source>
</evidence>
<reference evidence="7" key="1">
    <citation type="submission" date="2015-02" db="EMBL/GenBank/DDBJ databases">
        <title>Draft Genome of Frankia sp. CpI1-S.</title>
        <authorList>
            <person name="Oshone R.T."/>
            <person name="Ngom M."/>
            <person name="Ghodhbane-Gtari F."/>
            <person name="Gtari M."/>
            <person name="Morris K."/>
            <person name="Thomas K."/>
            <person name="Sen A."/>
            <person name="Tisa L.S."/>
        </authorList>
    </citation>
    <scope>NUCLEOTIDE SEQUENCE [LARGE SCALE GENOMIC DNA]</scope>
    <source>
        <strain evidence="7">CpI1-S</strain>
    </source>
</reference>
<evidence type="ECO:0000256" key="2">
    <source>
        <dbReference type="ARBA" id="ARBA00023125"/>
    </source>
</evidence>
<dbReference type="OrthoDB" id="9796019at2"/>
<dbReference type="Pfam" id="PF00440">
    <property type="entry name" value="TetR_N"/>
    <property type="match status" value="1"/>
</dbReference>
<dbReference type="SUPFAM" id="SSF46689">
    <property type="entry name" value="Homeodomain-like"/>
    <property type="match status" value="1"/>
</dbReference>
<dbReference type="PANTHER" id="PTHR30055">
    <property type="entry name" value="HTH-TYPE TRANSCRIPTIONAL REGULATOR RUTR"/>
    <property type="match status" value="1"/>
</dbReference>
<evidence type="ECO:0000256" key="1">
    <source>
        <dbReference type="ARBA" id="ARBA00023015"/>
    </source>
</evidence>
<dbReference type="PATRIC" id="fig|1502723.3.peg.2462"/>
<dbReference type="PROSITE" id="PS50977">
    <property type="entry name" value="HTH_TETR_2"/>
    <property type="match status" value="1"/>
</dbReference>
<feature type="DNA-binding region" description="H-T-H motif" evidence="4">
    <location>
        <begin position="40"/>
        <end position="59"/>
    </location>
</feature>
<feature type="domain" description="HTH tetR-type" evidence="5">
    <location>
        <begin position="17"/>
        <end position="77"/>
    </location>
</feature>
<dbReference type="EMBL" id="JYFN01000022">
    <property type="protein sequence ID" value="KJE22544.1"/>
    <property type="molecule type" value="Genomic_DNA"/>
</dbReference>